<protein>
    <submittedName>
        <fullName evidence="1">Immunity protein 7</fullName>
    </submittedName>
</protein>
<proteinExistence type="predicted"/>
<name>A0A1I6XZP3_9FLAO</name>
<evidence type="ECO:0000313" key="1">
    <source>
        <dbReference type="EMBL" id="SFT43636.1"/>
    </source>
</evidence>
<sequence length="147" mass="17557">MIEYHGWITLRFSDYHVGNKKQEDFKNKLNTFLKTEFPVVLETNIKIGSFNGMDMLMMNGCHNHRGTDRFYPLQIFRWISENGPGSYGLLYIQDDEDRRKDYADNFRVWVLKRGQLEEKEDTLLSPYIPQCEKEFDEENPPIDYDSE</sequence>
<dbReference type="Proteomes" id="UP000236454">
    <property type="component" value="Unassembled WGS sequence"/>
</dbReference>
<dbReference type="OrthoDB" id="4557988at2"/>
<dbReference type="STRING" id="477690.SAMN05216474_0557"/>
<gene>
    <name evidence="1" type="ORF">SAMN05216474_0557</name>
</gene>
<organism evidence="1 2">
    <name type="scientific">Lishizhenia tianjinensis</name>
    <dbReference type="NCBI Taxonomy" id="477690"/>
    <lineage>
        <taxon>Bacteria</taxon>
        <taxon>Pseudomonadati</taxon>
        <taxon>Bacteroidota</taxon>
        <taxon>Flavobacteriia</taxon>
        <taxon>Flavobacteriales</taxon>
        <taxon>Crocinitomicaceae</taxon>
        <taxon>Lishizhenia</taxon>
    </lineage>
</organism>
<accession>A0A1I6XZP3</accession>
<dbReference type="RefSeq" id="WP_090246073.1">
    <property type="nucleotide sequence ID" value="NZ_FPAS01000001.1"/>
</dbReference>
<dbReference type="InterPro" id="IPR028965">
    <property type="entry name" value="Imm7"/>
</dbReference>
<dbReference type="AlphaFoldDB" id="A0A1I6XZP3"/>
<evidence type="ECO:0000313" key="2">
    <source>
        <dbReference type="Proteomes" id="UP000236454"/>
    </source>
</evidence>
<reference evidence="1 2" key="1">
    <citation type="submission" date="2016-10" db="EMBL/GenBank/DDBJ databases">
        <authorList>
            <person name="de Groot N.N."/>
        </authorList>
    </citation>
    <scope>NUCLEOTIDE SEQUENCE [LARGE SCALE GENOMIC DNA]</scope>
    <source>
        <strain evidence="1 2">CGMCC 1.7005</strain>
    </source>
</reference>
<keyword evidence="2" id="KW-1185">Reference proteome</keyword>
<dbReference type="Pfam" id="PF15585">
    <property type="entry name" value="Imm7"/>
    <property type="match status" value="1"/>
</dbReference>
<dbReference type="EMBL" id="FPAS01000001">
    <property type="protein sequence ID" value="SFT43636.1"/>
    <property type="molecule type" value="Genomic_DNA"/>
</dbReference>